<keyword evidence="4" id="KW-1185">Reference proteome</keyword>
<dbReference type="Pfam" id="PF02469">
    <property type="entry name" value="Fasciclin"/>
    <property type="match status" value="2"/>
</dbReference>
<sequence length="308" mass="33199">MRPVKVIVLLLLCAGVSITGCKNDLNVPPGASVAQIIASDPNKDSLLYHALKRTGYLQFVSSSPNLTLFAPNNEAFVAAGYPTYAAIDAANLTDLTYIIGYHLAGRALAPNKIPANGQLQTLNNYIFTSNTAKGIFINGIALSTTYEAAANGVIYRLNKLLTPPAQTLQQIIDTDNNLSFFAKAVKTDTSLIIFSSLTSFNTALVPVNQAFKDAGLADEAAVAALGVDSLDKLIKYHIIEKQHLLTTDFINGTRYLNMRDSAIYTSVGTEATFLKAYPKGQSILIPFVKKDSIAINGVIHYIDQLLKP</sequence>
<evidence type="ECO:0000256" key="1">
    <source>
        <dbReference type="SAM" id="SignalP"/>
    </source>
</evidence>
<feature type="chain" id="PRO_5020770319" evidence="1">
    <location>
        <begin position="20"/>
        <end position="308"/>
    </location>
</feature>
<dbReference type="PROSITE" id="PS50213">
    <property type="entry name" value="FAS1"/>
    <property type="match status" value="2"/>
</dbReference>
<proteinExistence type="predicted"/>
<evidence type="ECO:0000259" key="2">
    <source>
        <dbReference type="PROSITE" id="PS50213"/>
    </source>
</evidence>
<dbReference type="Proteomes" id="UP000290545">
    <property type="component" value="Unassembled WGS sequence"/>
</dbReference>
<comment type="caution">
    <text evidence="3">The sequence shown here is derived from an EMBL/GenBank/DDBJ whole genome shotgun (WGS) entry which is preliminary data.</text>
</comment>
<evidence type="ECO:0000313" key="3">
    <source>
        <dbReference type="EMBL" id="RXK86317.1"/>
    </source>
</evidence>
<dbReference type="InterPro" id="IPR036378">
    <property type="entry name" value="FAS1_dom_sf"/>
</dbReference>
<gene>
    <name evidence="3" type="ORF">ESB13_05795</name>
</gene>
<feature type="domain" description="FAS1" evidence="2">
    <location>
        <begin position="30"/>
        <end position="161"/>
    </location>
</feature>
<dbReference type="EMBL" id="SDHZ01000001">
    <property type="protein sequence ID" value="RXK86317.1"/>
    <property type="molecule type" value="Genomic_DNA"/>
</dbReference>
<dbReference type="SMART" id="SM00554">
    <property type="entry name" value="FAS1"/>
    <property type="match status" value="2"/>
</dbReference>
<feature type="signal peptide" evidence="1">
    <location>
        <begin position="1"/>
        <end position="19"/>
    </location>
</feature>
<feature type="domain" description="FAS1" evidence="2">
    <location>
        <begin position="165"/>
        <end position="306"/>
    </location>
</feature>
<reference evidence="3 4" key="1">
    <citation type="submission" date="2019-01" db="EMBL/GenBank/DDBJ databases">
        <title>Filimonas sp. strain TTM-71.</title>
        <authorList>
            <person name="Chen W.-M."/>
        </authorList>
    </citation>
    <scope>NUCLEOTIDE SEQUENCE [LARGE SCALE GENOMIC DNA]</scope>
    <source>
        <strain evidence="3 4">TTM-71</strain>
    </source>
</reference>
<dbReference type="RefSeq" id="WP_129002067.1">
    <property type="nucleotide sequence ID" value="NZ_SDHZ01000001.1"/>
</dbReference>
<dbReference type="InterPro" id="IPR050904">
    <property type="entry name" value="Adhesion/Biosynth-related"/>
</dbReference>
<dbReference type="OrthoDB" id="1144324at2"/>
<dbReference type="PROSITE" id="PS51257">
    <property type="entry name" value="PROKAR_LIPOPROTEIN"/>
    <property type="match status" value="1"/>
</dbReference>
<organism evidence="3 4">
    <name type="scientific">Filimonas effusa</name>
    <dbReference type="NCBI Taxonomy" id="2508721"/>
    <lineage>
        <taxon>Bacteria</taxon>
        <taxon>Pseudomonadati</taxon>
        <taxon>Bacteroidota</taxon>
        <taxon>Chitinophagia</taxon>
        <taxon>Chitinophagales</taxon>
        <taxon>Chitinophagaceae</taxon>
        <taxon>Filimonas</taxon>
    </lineage>
</organism>
<dbReference type="InterPro" id="IPR000782">
    <property type="entry name" value="FAS1_domain"/>
</dbReference>
<evidence type="ECO:0000313" key="4">
    <source>
        <dbReference type="Proteomes" id="UP000290545"/>
    </source>
</evidence>
<dbReference type="SUPFAM" id="SSF82153">
    <property type="entry name" value="FAS1 domain"/>
    <property type="match status" value="2"/>
</dbReference>
<dbReference type="AlphaFoldDB" id="A0A4Q1DAB0"/>
<name>A0A4Q1DAB0_9BACT</name>
<accession>A0A4Q1DAB0</accession>
<protein>
    <submittedName>
        <fullName evidence="3">Fasciclin domain-containing protein</fullName>
    </submittedName>
</protein>
<dbReference type="PANTHER" id="PTHR10900:SF77">
    <property type="entry name" value="FI19380P1"/>
    <property type="match status" value="1"/>
</dbReference>
<keyword evidence="1" id="KW-0732">Signal</keyword>
<dbReference type="Gene3D" id="2.30.180.10">
    <property type="entry name" value="FAS1 domain"/>
    <property type="match status" value="2"/>
</dbReference>
<dbReference type="PANTHER" id="PTHR10900">
    <property type="entry name" value="PERIOSTIN-RELATED"/>
    <property type="match status" value="1"/>
</dbReference>